<dbReference type="AlphaFoldDB" id="A0A195BGR7"/>
<gene>
    <name evidence="3" type="ORF">ALC53_05713</name>
</gene>
<evidence type="ECO:0000256" key="1">
    <source>
        <dbReference type="SAM" id="Coils"/>
    </source>
</evidence>
<feature type="region of interest" description="Disordered" evidence="2">
    <location>
        <begin position="388"/>
        <end position="410"/>
    </location>
</feature>
<keyword evidence="1" id="KW-0175">Coiled coil</keyword>
<name>A0A195BGR7_9HYME</name>
<feature type="region of interest" description="Disordered" evidence="2">
    <location>
        <begin position="1"/>
        <end position="98"/>
    </location>
</feature>
<sequence>MSSKRKSPPTKLSEGGGGTGTVAGANEEEEDTTSPVAGSGGEAAVVVGEEGATTPVDIEECYSHQRGGECESSGCSSPATTSEPDLRDSPSPSLNSLRTAKRQRLLLTCKMNSESLSIQDDTTNTRRTSPPLSSTPTGHNAHSCSGSTTTTVANNVALSPPDSGRISNTEAQVDQDGVAALHRILCAESFAEKERRLSEMILQLQLLRERLVQQQDQSKSAAAAAAVARARRNRGRPEEPVCPQKCERVQIMPDVYYRYYASHLRAVETMFLPRCPAKFARRRNSIRMHSQMYNLSYDNIVITCDNMVHKGGAKLDEGIAFRASGATEGRVVRRFGTGRTRAAYIPCLRVYVHIHLSICVSAGALWELAVHCGPPVGGLCVHRCTRHDRRPGHPRDPMAAGIAAEYSRKG</sequence>
<dbReference type="Proteomes" id="UP000078540">
    <property type="component" value="Unassembled WGS sequence"/>
</dbReference>
<evidence type="ECO:0000256" key="2">
    <source>
        <dbReference type="SAM" id="MobiDB-lite"/>
    </source>
</evidence>
<feature type="coiled-coil region" evidence="1">
    <location>
        <begin position="190"/>
        <end position="217"/>
    </location>
</feature>
<feature type="region of interest" description="Disordered" evidence="2">
    <location>
        <begin position="116"/>
        <end position="148"/>
    </location>
</feature>
<feature type="compositionally biased region" description="Low complexity" evidence="2">
    <location>
        <begin position="42"/>
        <end position="52"/>
    </location>
</feature>
<reference evidence="3 4" key="1">
    <citation type="submission" date="2015-09" db="EMBL/GenBank/DDBJ databases">
        <title>Atta colombica WGS genome.</title>
        <authorList>
            <person name="Nygaard S."/>
            <person name="Hu H."/>
            <person name="Boomsma J."/>
            <person name="Zhang G."/>
        </authorList>
    </citation>
    <scope>NUCLEOTIDE SEQUENCE [LARGE SCALE GENOMIC DNA]</scope>
    <source>
        <strain evidence="3">Treedump-2</strain>
        <tissue evidence="3">Whole body</tissue>
    </source>
</reference>
<keyword evidence="4" id="KW-1185">Reference proteome</keyword>
<evidence type="ECO:0000313" key="3">
    <source>
        <dbReference type="EMBL" id="KYM83853.1"/>
    </source>
</evidence>
<protein>
    <submittedName>
        <fullName evidence="3">Uncharacterized protein</fullName>
    </submittedName>
</protein>
<accession>A0A195BGR7</accession>
<organism evidence="3 4">
    <name type="scientific">Atta colombica</name>
    <dbReference type="NCBI Taxonomy" id="520822"/>
    <lineage>
        <taxon>Eukaryota</taxon>
        <taxon>Metazoa</taxon>
        <taxon>Ecdysozoa</taxon>
        <taxon>Arthropoda</taxon>
        <taxon>Hexapoda</taxon>
        <taxon>Insecta</taxon>
        <taxon>Pterygota</taxon>
        <taxon>Neoptera</taxon>
        <taxon>Endopterygota</taxon>
        <taxon>Hymenoptera</taxon>
        <taxon>Apocrita</taxon>
        <taxon>Aculeata</taxon>
        <taxon>Formicoidea</taxon>
        <taxon>Formicidae</taxon>
        <taxon>Myrmicinae</taxon>
        <taxon>Atta</taxon>
    </lineage>
</organism>
<evidence type="ECO:0000313" key="4">
    <source>
        <dbReference type="Proteomes" id="UP000078540"/>
    </source>
</evidence>
<dbReference type="EMBL" id="KQ976476">
    <property type="protein sequence ID" value="KYM83853.1"/>
    <property type="molecule type" value="Genomic_DNA"/>
</dbReference>
<proteinExistence type="predicted"/>